<dbReference type="EMBL" id="AKHW03000483">
    <property type="protein sequence ID" value="KYO47086.1"/>
    <property type="molecule type" value="Genomic_DNA"/>
</dbReference>
<evidence type="ECO:0000313" key="2">
    <source>
        <dbReference type="Proteomes" id="UP000050525"/>
    </source>
</evidence>
<keyword evidence="2" id="KW-1185">Reference proteome</keyword>
<organism evidence="1 2">
    <name type="scientific">Alligator mississippiensis</name>
    <name type="common">American alligator</name>
    <dbReference type="NCBI Taxonomy" id="8496"/>
    <lineage>
        <taxon>Eukaryota</taxon>
        <taxon>Metazoa</taxon>
        <taxon>Chordata</taxon>
        <taxon>Craniata</taxon>
        <taxon>Vertebrata</taxon>
        <taxon>Euteleostomi</taxon>
        <taxon>Archelosauria</taxon>
        <taxon>Archosauria</taxon>
        <taxon>Crocodylia</taxon>
        <taxon>Alligatoridae</taxon>
        <taxon>Alligatorinae</taxon>
        <taxon>Alligator</taxon>
    </lineage>
</organism>
<dbReference type="Proteomes" id="UP000050525">
    <property type="component" value="Unassembled WGS sequence"/>
</dbReference>
<comment type="caution">
    <text evidence="1">The sequence shown here is derived from an EMBL/GenBank/DDBJ whole genome shotgun (WGS) entry which is preliminary data.</text>
</comment>
<name>A0A151PDA7_ALLMI</name>
<accession>A0A151PDA7</accession>
<dbReference type="AlphaFoldDB" id="A0A151PDA7"/>
<sequence>MLFSLTQHSVPVPAGFTATQVSPASLRGPAGDLVWTTPLWRRPRLAIEDQLTAKVKQLHFRGEAPTTSDNAIARTPPPSAGGLCMDHLFQWCTQDYILLLDQLVTVAEKQPVDSQA</sequence>
<evidence type="ECO:0000313" key="1">
    <source>
        <dbReference type="EMBL" id="KYO47086.1"/>
    </source>
</evidence>
<gene>
    <name evidence="1" type="ORF">Y1Q_0014001</name>
</gene>
<protein>
    <submittedName>
        <fullName evidence="1">Uncharacterized protein</fullName>
    </submittedName>
</protein>
<proteinExistence type="predicted"/>
<reference evidence="1 2" key="1">
    <citation type="journal article" date="2012" name="Genome Biol.">
        <title>Sequencing three crocodilian genomes to illuminate the evolution of archosaurs and amniotes.</title>
        <authorList>
            <person name="St John J.A."/>
            <person name="Braun E.L."/>
            <person name="Isberg S.R."/>
            <person name="Miles L.G."/>
            <person name="Chong A.Y."/>
            <person name="Gongora J."/>
            <person name="Dalzell P."/>
            <person name="Moran C."/>
            <person name="Bed'hom B."/>
            <person name="Abzhanov A."/>
            <person name="Burgess S.C."/>
            <person name="Cooksey A.M."/>
            <person name="Castoe T.A."/>
            <person name="Crawford N.G."/>
            <person name="Densmore L.D."/>
            <person name="Drew J.C."/>
            <person name="Edwards S.V."/>
            <person name="Faircloth B.C."/>
            <person name="Fujita M.K."/>
            <person name="Greenwold M.J."/>
            <person name="Hoffmann F.G."/>
            <person name="Howard J.M."/>
            <person name="Iguchi T."/>
            <person name="Janes D.E."/>
            <person name="Khan S.Y."/>
            <person name="Kohno S."/>
            <person name="de Koning A.J."/>
            <person name="Lance S.L."/>
            <person name="McCarthy F.M."/>
            <person name="McCormack J.E."/>
            <person name="Merchant M.E."/>
            <person name="Peterson D.G."/>
            <person name="Pollock D.D."/>
            <person name="Pourmand N."/>
            <person name="Raney B.J."/>
            <person name="Roessler K.A."/>
            <person name="Sanford J.R."/>
            <person name="Sawyer R.H."/>
            <person name="Schmidt C.J."/>
            <person name="Triplett E.W."/>
            <person name="Tuberville T.D."/>
            <person name="Venegas-Anaya M."/>
            <person name="Howard J.T."/>
            <person name="Jarvis E.D."/>
            <person name="Guillette L.J.Jr."/>
            <person name="Glenn T.C."/>
            <person name="Green R.E."/>
            <person name="Ray D.A."/>
        </authorList>
    </citation>
    <scope>NUCLEOTIDE SEQUENCE [LARGE SCALE GENOMIC DNA]</scope>
    <source>
        <strain evidence="1">KSC_2009_1</strain>
    </source>
</reference>